<sequence length="139" mass="13626">MLTVLIVVHLIIVLALVGVVLLQRSEGGGLGMGGGGVSGFMTGRGQANVLTRTTAILAAAFFATSLLLSVLAGYQGAPSSVIDRVAPGAGQNGPAAPTSGPGVLEELQRLQGGPAQDAGQAPAQQPPAPPAGPQVPTSQ</sequence>
<comment type="subcellular location">
    <subcellularLocation>
        <location evidence="1 12">Cell membrane</location>
        <topology evidence="1 12">Multi-pass membrane protein</topology>
    </subcellularLocation>
</comment>
<reference evidence="14 15" key="1">
    <citation type="submission" date="2016-11" db="EMBL/GenBank/DDBJ databases">
        <title>Complete genome sequence of the aerobically denitrifying bacterium Chelatococcus daeguensis TAD1.</title>
        <authorList>
            <person name="Yang Y."/>
            <person name="Huang S."/>
            <person name="Lin E."/>
        </authorList>
    </citation>
    <scope>NUCLEOTIDE SEQUENCE [LARGE SCALE GENOMIC DNA]</scope>
    <source>
        <strain evidence="14 15">TAD1</strain>
    </source>
</reference>
<dbReference type="KEGG" id="cdq:BOQ54_09330"/>
<dbReference type="GO" id="GO:0009306">
    <property type="term" value="P:protein secretion"/>
    <property type="evidence" value="ECO:0007669"/>
    <property type="project" value="UniProtKB-UniRule"/>
</dbReference>
<dbReference type="GO" id="GO:0065002">
    <property type="term" value="P:intracellular protein transmembrane transport"/>
    <property type="evidence" value="ECO:0007669"/>
    <property type="project" value="TreeGrafter"/>
</dbReference>
<keyword evidence="9 12" id="KW-0811">Translocation</keyword>
<evidence type="ECO:0000256" key="9">
    <source>
        <dbReference type="ARBA" id="ARBA00023010"/>
    </source>
</evidence>
<evidence type="ECO:0000256" key="13">
    <source>
        <dbReference type="SAM" id="MobiDB-lite"/>
    </source>
</evidence>
<feature type="compositionally biased region" description="Low complexity" evidence="13">
    <location>
        <begin position="111"/>
        <end position="123"/>
    </location>
</feature>
<keyword evidence="8 12" id="KW-1133">Transmembrane helix</keyword>
<dbReference type="GO" id="GO:0005886">
    <property type="term" value="C:plasma membrane"/>
    <property type="evidence" value="ECO:0007669"/>
    <property type="project" value="UniProtKB-SubCell"/>
</dbReference>
<evidence type="ECO:0000313" key="14">
    <source>
        <dbReference type="EMBL" id="APF37509.1"/>
    </source>
</evidence>
<protein>
    <recommendedName>
        <fullName evidence="3 12">Protein-export membrane protein SecG</fullName>
    </recommendedName>
</protein>
<evidence type="ECO:0000256" key="3">
    <source>
        <dbReference type="ARBA" id="ARBA00017876"/>
    </source>
</evidence>
<evidence type="ECO:0000256" key="1">
    <source>
        <dbReference type="ARBA" id="ARBA00004651"/>
    </source>
</evidence>
<comment type="similarity">
    <text evidence="2 12">Belongs to the SecG family.</text>
</comment>
<dbReference type="RefSeq" id="WP_055458302.1">
    <property type="nucleotide sequence ID" value="NZ_CP018095.1"/>
</dbReference>
<keyword evidence="15" id="KW-1185">Reference proteome</keyword>
<organism evidence="14 15">
    <name type="scientific">Chelatococcus daeguensis</name>
    <dbReference type="NCBI Taxonomy" id="444444"/>
    <lineage>
        <taxon>Bacteria</taxon>
        <taxon>Pseudomonadati</taxon>
        <taxon>Pseudomonadota</taxon>
        <taxon>Alphaproteobacteria</taxon>
        <taxon>Hyphomicrobiales</taxon>
        <taxon>Chelatococcaceae</taxon>
        <taxon>Chelatococcus</taxon>
    </lineage>
</organism>
<keyword evidence="4 12" id="KW-0813">Transport</keyword>
<keyword evidence="5 12" id="KW-1003">Cell membrane</keyword>
<dbReference type="PRINTS" id="PR01651">
    <property type="entry name" value="SECGEXPORT"/>
</dbReference>
<dbReference type="Pfam" id="PF03840">
    <property type="entry name" value="SecG"/>
    <property type="match status" value="1"/>
</dbReference>
<evidence type="ECO:0000256" key="4">
    <source>
        <dbReference type="ARBA" id="ARBA00022448"/>
    </source>
</evidence>
<evidence type="ECO:0000256" key="10">
    <source>
        <dbReference type="ARBA" id="ARBA00023136"/>
    </source>
</evidence>
<dbReference type="InterPro" id="IPR004692">
    <property type="entry name" value="SecG"/>
</dbReference>
<keyword evidence="6 12" id="KW-0812">Transmembrane</keyword>
<gene>
    <name evidence="14" type="ORF">BOQ54_09330</name>
</gene>
<comment type="caution">
    <text evidence="12">Lacks conserved residue(s) required for the propagation of feature annotation.</text>
</comment>
<evidence type="ECO:0000256" key="12">
    <source>
        <dbReference type="RuleBase" id="RU365087"/>
    </source>
</evidence>
<feature type="compositionally biased region" description="Pro residues" evidence="13">
    <location>
        <begin position="124"/>
        <end position="133"/>
    </location>
</feature>
<feature type="region of interest" description="Disordered" evidence="13">
    <location>
        <begin position="107"/>
        <end position="139"/>
    </location>
</feature>
<dbReference type="AlphaFoldDB" id="A0AAC9JSD7"/>
<comment type="function">
    <text evidence="11 12">Involved in protein export. Participates in an early event of protein translocation.</text>
</comment>
<evidence type="ECO:0000256" key="7">
    <source>
        <dbReference type="ARBA" id="ARBA00022927"/>
    </source>
</evidence>
<evidence type="ECO:0000256" key="11">
    <source>
        <dbReference type="ARBA" id="ARBA00025182"/>
    </source>
</evidence>
<dbReference type="EMBL" id="CP018095">
    <property type="protein sequence ID" value="APF37509.1"/>
    <property type="molecule type" value="Genomic_DNA"/>
</dbReference>
<keyword evidence="7 12" id="KW-0653">Protein transport</keyword>
<dbReference type="NCBIfam" id="TIGR00810">
    <property type="entry name" value="secG"/>
    <property type="match status" value="1"/>
</dbReference>
<name>A0AAC9JSD7_9HYPH</name>
<feature type="transmembrane region" description="Helical" evidence="12">
    <location>
        <begin position="51"/>
        <end position="74"/>
    </location>
</feature>
<evidence type="ECO:0000256" key="5">
    <source>
        <dbReference type="ARBA" id="ARBA00022475"/>
    </source>
</evidence>
<dbReference type="PANTHER" id="PTHR34182:SF1">
    <property type="entry name" value="PROTEIN-EXPORT MEMBRANE PROTEIN SECG"/>
    <property type="match status" value="1"/>
</dbReference>
<keyword evidence="10 12" id="KW-0472">Membrane</keyword>
<proteinExistence type="inferred from homology"/>
<evidence type="ECO:0000256" key="8">
    <source>
        <dbReference type="ARBA" id="ARBA00022989"/>
    </source>
</evidence>
<dbReference type="GO" id="GO:0015450">
    <property type="term" value="F:protein-transporting ATPase activity"/>
    <property type="evidence" value="ECO:0007669"/>
    <property type="project" value="UniProtKB-UniRule"/>
</dbReference>
<evidence type="ECO:0000256" key="2">
    <source>
        <dbReference type="ARBA" id="ARBA00008445"/>
    </source>
</evidence>
<dbReference type="GO" id="GO:0043952">
    <property type="term" value="P:protein transport by the Sec complex"/>
    <property type="evidence" value="ECO:0007669"/>
    <property type="project" value="TreeGrafter"/>
</dbReference>
<accession>A0AAC9JSD7</accession>
<evidence type="ECO:0000313" key="15">
    <source>
        <dbReference type="Proteomes" id="UP000182703"/>
    </source>
</evidence>
<dbReference type="Proteomes" id="UP000182703">
    <property type="component" value="Chromosome"/>
</dbReference>
<evidence type="ECO:0000256" key="6">
    <source>
        <dbReference type="ARBA" id="ARBA00022692"/>
    </source>
</evidence>
<dbReference type="PANTHER" id="PTHR34182">
    <property type="entry name" value="PROTEIN-EXPORT MEMBRANE PROTEIN SECG"/>
    <property type="match status" value="1"/>
</dbReference>